<protein>
    <submittedName>
        <fullName evidence="1">Uncharacterized protein</fullName>
    </submittedName>
</protein>
<accession>A0A5K7Z483</accession>
<reference evidence="1 2" key="1">
    <citation type="submission" date="2019-11" db="EMBL/GenBank/DDBJ databases">
        <title>Comparative genomics of hydrocarbon-degrading Desulfosarcina strains.</title>
        <authorList>
            <person name="Watanabe M."/>
            <person name="Kojima H."/>
            <person name="Fukui M."/>
        </authorList>
    </citation>
    <scope>NUCLEOTIDE SEQUENCE [LARGE SCALE GENOMIC DNA]</scope>
    <source>
        <strain evidence="1 2">PP31</strain>
    </source>
</reference>
<name>A0A5K7Z483_9BACT</name>
<gene>
    <name evidence="1" type="ORF">DSCW_18080</name>
</gene>
<sequence>MAMNGNQMGSEVAAAIAATVPGGMLDVNEKAILEQQWQVICTAIVDHITANGNATPGTFLDSLGGALTGKGDLE</sequence>
<dbReference type="EMBL" id="AP021875">
    <property type="protein sequence ID" value="BBO74391.1"/>
    <property type="molecule type" value="Genomic_DNA"/>
</dbReference>
<dbReference type="KEGG" id="dwd:DSCW_18080"/>
<evidence type="ECO:0000313" key="1">
    <source>
        <dbReference type="EMBL" id="BBO74391.1"/>
    </source>
</evidence>
<dbReference type="Proteomes" id="UP000427769">
    <property type="component" value="Chromosome"/>
</dbReference>
<organism evidence="1 2">
    <name type="scientific">Desulfosarcina widdelii</name>
    <dbReference type="NCBI Taxonomy" id="947919"/>
    <lineage>
        <taxon>Bacteria</taxon>
        <taxon>Pseudomonadati</taxon>
        <taxon>Thermodesulfobacteriota</taxon>
        <taxon>Desulfobacteria</taxon>
        <taxon>Desulfobacterales</taxon>
        <taxon>Desulfosarcinaceae</taxon>
        <taxon>Desulfosarcina</taxon>
    </lineage>
</organism>
<dbReference type="AlphaFoldDB" id="A0A5K7Z483"/>
<proteinExistence type="predicted"/>
<evidence type="ECO:0000313" key="2">
    <source>
        <dbReference type="Proteomes" id="UP000427769"/>
    </source>
</evidence>
<keyword evidence="2" id="KW-1185">Reference proteome</keyword>